<evidence type="ECO:0000256" key="16">
    <source>
        <dbReference type="SAM" id="Phobius"/>
    </source>
</evidence>
<evidence type="ECO:0000256" key="11">
    <source>
        <dbReference type="ARBA" id="ARBA00023310"/>
    </source>
</evidence>
<dbReference type="Pfam" id="PF00895">
    <property type="entry name" value="ATP-synt_8"/>
    <property type="match status" value="1"/>
</dbReference>
<feature type="transmembrane region" description="Helical" evidence="16">
    <location>
        <begin position="6"/>
        <end position="23"/>
    </location>
</feature>
<dbReference type="EMBL" id="MK118159">
    <property type="protein sequence ID" value="QGZ08713.1"/>
    <property type="molecule type" value="Genomic_DNA"/>
</dbReference>
<name>A0A6B9INP1_CRYCE</name>
<dbReference type="GO" id="GO:0031966">
    <property type="term" value="C:mitochondrial membrane"/>
    <property type="evidence" value="ECO:0007669"/>
    <property type="project" value="UniProtKB-SubCell"/>
</dbReference>
<evidence type="ECO:0000313" key="19">
    <source>
        <dbReference type="EMBL" id="QGZ08813.1"/>
    </source>
</evidence>
<dbReference type="GO" id="GO:0015986">
    <property type="term" value="P:proton motive force-driven ATP synthesis"/>
    <property type="evidence" value="ECO:0007669"/>
    <property type="project" value="InterPro"/>
</dbReference>
<evidence type="ECO:0000256" key="1">
    <source>
        <dbReference type="ARBA" id="ARBA00004304"/>
    </source>
</evidence>
<sequence length="62" mass="7155">MPQLSPTPWLGIFMFSWFCLLLGKMPTILGHTYPNGVDPELKSTPSESKWTWPWRRTTSTNS</sequence>
<evidence type="ECO:0000313" key="22">
    <source>
        <dbReference type="EMBL" id="QGZ08856.1"/>
    </source>
</evidence>
<dbReference type="AlphaFoldDB" id="A0A6B9INP1"/>
<feature type="region of interest" description="Disordered" evidence="15">
    <location>
        <begin position="39"/>
        <end position="62"/>
    </location>
</feature>
<evidence type="ECO:0000256" key="8">
    <source>
        <dbReference type="ARBA" id="ARBA00023065"/>
    </source>
</evidence>
<keyword evidence="3 14" id="KW-0813">Transport</keyword>
<evidence type="ECO:0000256" key="2">
    <source>
        <dbReference type="ARBA" id="ARBA00008892"/>
    </source>
</evidence>
<evidence type="ECO:0000256" key="15">
    <source>
        <dbReference type="SAM" id="MobiDB-lite"/>
    </source>
</evidence>
<comment type="function">
    <text evidence="12">Subunit 8, of the mitochondrial membrane ATP synthase complex (F(1)F(0) ATP synthase or Complex V) that produces ATP from ADP in the presence of a proton gradient across the membrane which is generated by electron transport complexes of the respiratory chain. ATP synthase complex consist of a soluble F(1) head domain - the catalytic core - and a membrane F(1) domain - the membrane proton channel. These two domains are linked by a central stalk rotating inside the F(1) region and a stationary peripheral stalk. During catalysis, ATP synthesis in the catalytic domain of F(1) is coupled via a rotary mechanism of the central stalk subunits to proton translocation. In vivo, can only synthesize ATP although its ATP hydrolase activity can be activated artificially in vitro. Part of the complex F(0) domain.</text>
</comment>
<evidence type="ECO:0000256" key="6">
    <source>
        <dbReference type="ARBA" id="ARBA00022781"/>
    </source>
</evidence>
<evidence type="ECO:0000313" key="18">
    <source>
        <dbReference type="EMBL" id="QGZ08803.1"/>
    </source>
</evidence>
<evidence type="ECO:0000256" key="5">
    <source>
        <dbReference type="ARBA" id="ARBA00022692"/>
    </source>
</evidence>
<keyword evidence="9 14" id="KW-0496">Mitochondrion</keyword>
<evidence type="ECO:0000256" key="10">
    <source>
        <dbReference type="ARBA" id="ARBA00023136"/>
    </source>
</evidence>
<evidence type="ECO:0000256" key="12">
    <source>
        <dbReference type="ARBA" id="ARBA00053067"/>
    </source>
</evidence>
<dbReference type="EMBL" id="MK118172">
    <property type="protein sequence ID" value="QGZ08830.1"/>
    <property type="molecule type" value="Genomic_DNA"/>
</dbReference>
<evidence type="ECO:0000256" key="7">
    <source>
        <dbReference type="ARBA" id="ARBA00022989"/>
    </source>
</evidence>
<dbReference type="PANTHER" id="PTHR39937">
    <property type="entry name" value="ATP SYNTHASE PROTEIN 8"/>
    <property type="match status" value="1"/>
</dbReference>
<comment type="similarity">
    <text evidence="2 14">Belongs to the ATPase protein 8 family.</text>
</comment>
<proteinExistence type="inferred from homology"/>
<evidence type="ECO:0000256" key="9">
    <source>
        <dbReference type="ARBA" id="ARBA00023128"/>
    </source>
</evidence>
<reference evidence="17" key="1">
    <citation type="journal article" date="2019" name="Elife">
        <title>Diverse deep-sea anglerfishes share a genetically reduced luminous symbiont that is acquired from the environment.</title>
        <authorList>
            <person name="Baker L.J."/>
            <person name="Freed L.L."/>
            <person name="Easson C.G."/>
            <person name="Lopez J.V."/>
            <person name="Fenolio D."/>
            <person name="Sutton T.T."/>
            <person name="Nyholm S.V."/>
            <person name="Hendry T.A."/>
        </authorList>
    </citation>
    <scope>NUCLEOTIDE SEQUENCE</scope>
    <source>
        <strain evidence="18">CC26E</strain>
        <strain evidence="17">CC32E</strain>
        <strain evidence="22">CC81C</strain>
        <strain evidence="19">CCS1E</strain>
        <strain evidence="20">CCS2C</strain>
        <strain evidence="21">ON76E</strain>
    </source>
</reference>
<comment type="subcellular location">
    <subcellularLocation>
        <location evidence="1 14">Mitochondrion membrane</location>
        <topology evidence="1 14">Single-pass membrane protein</topology>
    </subcellularLocation>
</comment>
<evidence type="ECO:0000256" key="3">
    <source>
        <dbReference type="ARBA" id="ARBA00022448"/>
    </source>
</evidence>
<keyword evidence="7 16" id="KW-1133">Transmembrane helix</keyword>
<evidence type="ECO:0000313" key="21">
    <source>
        <dbReference type="EMBL" id="QGZ08839.1"/>
    </source>
</evidence>
<dbReference type="InterPro" id="IPR050635">
    <property type="entry name" value="ATPase_protein_8"/>
</dbReference>
<keyword evidence="4 14" id="KW-0138">CF(0)</keyword>
<dbReference type="PANTHER" id="PTHR39937:SF1">
    <property type="entry name" value="ATP SYNTHASE PROTEIN 8"/>
    <property type="match status" value="1"/>
</dbReference>
<dbReference type="EMBL" id="MK118169">
    <property type="protein sequence ID" value="QGZ08803.1"/>
    <property type="molecule type" value="Genomic_DNA"/>
</dbReference>
<organism evidence="17">
    <name type="scientific">Cryptopsaras couesii</name>
    <name type="common">Triplewart seadevil</name>
    <dbReference type="NCBI Taxonomy" id="412659"/>
    <lineage>
        <taxon>Eukaryota</taxon>
        <taxon>Metazoa</taxon>
        <taxon>Chordata</taxon>
        <taxon>Craniata</taxon>
        <taxon>Vertebrata</taxon>
        <taxon>Euteleostomi</taxon>
        <taxon>Actinopterygii</taxon>
        <taxon>Neopterygii</taxon>
        <taxon>Teleostei</taxon>
        <taxon>Neoteleostei</taxon>
        <taxon>Acanthomorphata</taxon>
        <taxon>Eupercaria</taxon>
        <taxon>Lophiiformes</taxon>
        <taxon>Ceratioidei</taxon>
        <taxon>Ceratiidae</taxon>
        <taxon>Cryptopsaras</taxon>
    </lineage>
</organism>
<evidence type="ECO:0000256" key="4">
    <source>
        <dbReference type="ARBA" id="ARBA00022547"/>
    </source>
</evidence>
<keyword evidence="8 14" id="KW-0406">Ion transport</keyword>
<accession>A0A6B9INP1</accession>
<dbReference type="GO" id="GO:0045259">
    <property type="term" value="C:proton-transporting ATP synthase complex"/>
    <property type="evidence" value="ECO:0007669"/>
    <property type="project" value="UniProtKB-KW"/>
</dbReference>
<keyword evidence="10 16" id="KW-0472">Membrane</keyword>
<comment type="subunit">
    <text evidence="13">Component of the ATP synthase complex composed at least of ATP5F1A/subunit alpha, ATP5F1B/subunit beta, ATP5MC1/subunit c (homooctomer), MT-ATP6/subunit a, MT-ATP8/subunit 8, ATP5ME/subunit e, ATP5MF/subunit f, ATP5MG/subunit g, ATP5MK/subunit k, ATP5MJ/subunit j, ATP5F1C/subunit gamma, ATP5F1D/subunit delta, ATP5F1E/subunit epsilon, ATP5PF/subunit F6, ATP5PB/subunit b, ATP5PD/subunit d, ATP5PO/subunit OSCP. ATP synthase complex consists of a soluble F(1) head domain (subunits alpha(3) and beta(3)) - the catalytic core - and a membrane F(0) domain - the membrane proton channel (subunits c, a, 8, e, f, g, k and j). These two domains are linked by a central stalk (subunits gamma, delta, and epsilon) rotating inside the F1 region and a stationary peripheral stalk (subunits F6, b, d, and OSCP).</text>
</comment>
<keyword evidence="6 14" id="KW-0375">Hydrogen ion transport</keyword>
<geneLocation type="mitochondrion" evidence="17"/>
<evidence type="ECO:0000313" key="20">
    <source>
        <dbReference type="EMBL" id="QGZ08830.1"/>
    </source>
</evidence>
<evidence type="ECO:0000256" key="14">
    <source>
        <dbReference type="RuleBase" id="RU003661"/>
    </source>
</evidence>
<keyword evidence="5 14" id="KW-0812">Transmembrane</keyword>
<keyword evidence="11" id="KW-0066">ATP synthesis</keyword>
<dbReference type="GO" id="GO:0015078">
    <property type="term" value="F:proton transmembrane transporter activity"/>
    <property type="evidence" value="ECO:0007669"/>
    <property type="project" value="InterPro"/>
</dbReference>
<dbReference type="EMBL" id="MK118174">
    <property type="protein sequence ID" value="QGZ08856.1"/>
    <property type="molecule type" value="Genomic_DNA"/>
</dbReference>
<dbReference type="EMBL" id="MK118171">
    <property type="protein sequence ID" value="QGZ08813.1"/>
    <property type="molecule type" value="Genomic_DNA"/>
</dbReference>
<protein>
    <recommendedName>
        <fullName evidence="14">ATP synthase complex subunit 8</fullName>
    </recommendedName>
</protein>
<dbReference type="EMBL" id="MK118173">
    <property type="protein sequence ID" value="QGZ08839.1"/>
    <property type="molecule type" value="Genomic_DNA"/>
</dbReference>
<dbReference type="InterPro" id="IPR001421">
    <property type="entry name" value="ATP8_metazoa"/>
</dbReference>
<evidence type="ECO:0000256" key="13">
    <source>
        <dbReference type="ARBA" id="ARBA00064647"/>
    </source>
</evidence>
<evidence type="ECO:0000313" key="17">
    <source>
        <dbReference type="EMBL" id="QGZ08713.1"/>
    </source>
</evidence>